<sequence>MSEIKKAQQAKQVIIDEIKEKLSRAKSAVVIDYMGITVEQADAMRKNLREADVDYTVYKNTLMKRAIEGTEFEALGEVLEGPSAFALSYDDVTAPARVLSKAMKDFEKMSFKAAVVEGSFYDAAGVEALAKIPGREELIAKFMGSIQSPVSKAVRTFAAIRDDKAAQEA</sequence>
<dbReference type="PANTHER" id="PTHR11560">
    <property type="entry name" value="39S RIBOSOMAL PROTEIN L10, MITOCHONDRIAL"/>
    <property type="match status" value="1"/>
</dbReference>
<dbReference type="NCBIfam" id="NF000955">
    <property type="entry name" value="PRK00099.1-1"/>
    <property type="match status" value="1"/>
</dbReference>
<gene>
    <name evidence="1" type="primary">rplJ</name>
    <name evidence="2" type="ORF">INF20_06900</name>
</gene>
<comment type="similarity">
    <text evidence="1">Belongs to the universal ribosomal protein uL10 family.</text>
</comment>
<evidence type="ECO:0000313" key="3">
    <source>
        <dbReference type="Proteomes" id="UP001516588"/>
    </source>
</evidence>
<dbReference type="InterPro" id="IPR047865">
    <property type="entry name" value="Ribosomal_uL10_bac_type"/>
</dbReference>
<dbReference type="CDD" id="cd05797">
    <property type="entry name" value="Ribosomal_L10"/>
    <property type="match status" value="1"/>
</dbReference>
<reference evidence="2 3" key="1">
    <citation type="submission" date="2020-10" db="EMBL/GenBank/DDBJ databases">
        <title>ChiBAC.</title>
        <authorList>
            <person name="Zenner C."/>
            <person name="Hitch T.C.A."/>
            <person name="Clavel T."/>
        </authorList>
    </citation>
    <scope>NUCLEOTIDE SEQUENCE [LARGE SCALE GENOMIC DNA]</scope>
    <source>
        <strain evidence="2 3">DSM 108706</strain>
    </source>
</reference>
<dbReference type="InterPro" id="IPR022973">
    <property type="entry name" value="Ribosomal_uL10_bac"/>
</dbReference>
<dbReference type="PROSITE" id="PS01109">
    <property type="entry name" value="RIBOSOMAL_L10"/>
    <property type="match status" value="1"/>
</dbReference>
<organism evidence="2 3">
    <name type="scientific">Gallibacter intestinalis</name>
    <dbReference type="NCBI Taxonomy" id="2779356"/>
    <lineage>
        <taxon>Bacteria</taxon>
        <taxon>Bacillati</taxon>
        <taxon>Bacillota</taxon>
        <taxon>Clostridia</taxon>
        <taxon>Eubacteriales</taxon>
        <taxon>Eubacteriaceae</taxon>
        <taxon>Gallibacter</taxon>
    </lineage>
</organism>
<proteinExistence type="inferred from homology"/>
<dbReference type="InterPro" id="IPR001790">
    <property type="entry name" value="Ribosomal_uL10"/>
</dbReference>
<dbReference type="Proteomes" id="UP001516588">
    <property type="component" value="Unassembled WGS sequence"/>
</dbReference>
<keyword evidence="3" id="KW-1185">Reference proteome</keyword>
<dbReference type="EMBL" id="JADCKA010000013">
    <property type="protein sequence ID" value="MBE5035997.1"/>
    <property type="molecule type" value="Genomic_DNA"/>
</dbReference>
<evidence type="ECO:0000256" key="1">
    <source>
        <dbReference type="HAMAP-Rule" id="MF_00362"/>
    </source>
</evidence>
<accession>A0ABR9QZ26</accession>
<comment type="subunit">
    <text evidence="1">Part of the ribosomal stalk of the 50S ribosomal subunit. The N-terminus interacts with L11 and the large rRNA to form the base of the stalk. The C-terminus forms an elongated spine to which L12 dimers bind in a sequential fashion forming a multimeric L10(L12)X complex.</text>
</comment>
<dbReference type="InterPro" id="IPR002363">
    <property type="entry name" value="Ribosomal_uL10_CS_bac"/>
</dbReference>
<protein>
    <recommendedName>
        <fullName evidence="1">Large ribosomal subunit protein uL10</fullName>
    </recommendedName>
</protein>
<name>A0ABR9QZ26_9FIRM</name>
<keyword evidence="1" id="KW-0699">rRNA-binding</keyword>
<evidence type="ECO:0000313" key="2">
    <source>
        <dbReference type="EMBL" id="MBE5035997.1"/>
    </source>
</evidence>
<keyword evidence="1" id="KW-0694">RNA-binding</keyword>
<dbReference type="Pfam" id="PF00466">
    <property type="entry name" value="Ribosomal_L10"/>
    <property type="match status" value="1"/>
</dbReference>
<keyword evidence="1" id="KW-0687">Ribonucleoprotein</keyword>
<dbReference type="RefSeq" id="WP_226385643.1">
    <property type="nucleotide sequence ID" value="NZ_JADCKA010000013.1"/>
</dbReference>
<comment type="caution">
    <text evidence="2">The sequence shown here is derived from an EMBL/GenBank/DDBJ whole genome shotgun (WGS) entry which is preliminary data.</text>
</comment>
<comment type="function">
    <text evidence="1">Forms part of the ribosomal stalk, playing a central role in the interaction of the ribosome with GTP-bound translation factors.</text>
</comment>
<keyword evidence="1 2" id="KW-0689">Ribosomal protein</keyword>
<dbReference type="HAMAP" id="MF_00362">
    <property type="entry name" value="Ribosomal_uL10"/>
    <property type="match status" value="1"/>
</dbReference>
<dbReference type="GO" id="GO:0005840">
    <property type="term" value="C:ribosome"/>
    <property type="evidence" value="ECO:0007669"/>
    <property type="project" value="UniProtKB-KW"/>
</dbReference>